<proteinExistence type="predicted"/>
<dbReference type="Proteomes" id="UP001055072">
    <property type="component" value="Unassembled WGS sequence"/>
</dbReference>
<evidence type="ECO:0000313" key="1">
    <source>
        <dbReference type="EMBL" id="KAI0086212.1"/>
    </source>
</evidence>
<accession>A0ACB8TVW7</accession>
<organism evidence="1 2">
    <name type="scientific">Irpex rosettiformis</name>
    <dbReference type="NCBI Taxonomy" id="378272"/>
    <lineage>
        <taxon>Eukaryota</taxon>
        <taxon>Fungi</taxon>
        <taxon>Dikarya</taxon>
        <taxon>Basidiomycota</taxon>
        <taxon>Agaricomycotina</taxon>
        <taxon>Agaricomycetes</taxon>
        <taxon>Polyporales</taxon>
        <taxon>Irpicaceae</taxon>
        <taxon>Irpex</taxon>
    </lineage>
</organism>
<name>A0ACB8TVW7_9APHY</name>
<sequence>MAPKRKRAAADAATPPTTTRATRSSTRVVVSSLSSTTSAINEGVPAEDPKPKRSRKTIARSTKATAATLTTPESTSLTTRAEGGSSSGNSANTSIGSSTKHQKVIIPPKSISATESEPYSAATANILFARYADEDDPEVIGPGGLERLCGDADIPLEGALPLILAWQFGASEMAKVKKNEWEKGTSMLQISSLPSLATALHDLEDFLILNKPALKPPVAAQAQKKKSLEPYNRAKYYQYAQNKSKAFNEFYLFCFMLVKPPQGRNIEMETASAFWTVLLVPRYELMQQILDFIAEKGSYKGVNKDLWQMVLEFCQTVSPTLENFEADGAWPTMLDEFVAWKKDN</sequence>
<protein>
    <submittedName>
        <fullName evidence="1">Cullin binding-domain-containing protein</fullName>
    </submittedName>
</protein>
<evidence type="ECO:0000313" key="2">
    <source>
        <dbReference type="Proteomes" id="UP001055072"/>
    </source>
</evidence>
<keyword evidence="2" id="KW-1185">Reference proteome</keyword>
<comment type="caution">
    <text evidence="1">The sequence shown here is derived from an EMBL/GenBank/DDBJ whole genome shotgun (WGS) entry which is preliminary data.</text>
</comment>
<dbReference type="EMBL" id="MU274925">
    <property type="protein sequence ID" value="KAI0086212.1"/>
    <property type="molecule type" value="Genomic_DNA"/>
</dbReference>
<gene>
    <name evidence="1" type="ORF">BDY19DRAFT_961942</name>
</gene>
<reference evidence="1" key="1">
    <citation type="journal article" date="2021" name="Environ. Microbiol.">
        <title>Gene family expansions and transcriptome signatures uncover fungal adaptations to wood decay.</title>
        <authorList>
            <person name="Hage H."/>
            <person name="Miyauchi S."/>
            <person name="Viragh M."/>
            <person name="Drula E."/>
            <person name="Min B."/>
            <person name="Chaduli D."/>
            <person name="Navarro D."/>
            <person name="Favel A."/>
            <person name="Norest M."/>
            <person name="Lesage-Meessen L."/>
            <person name="Balint B."/>
            <person name="Merenyi Z."/>
            <person name="de Eugenio L."/>
            <person name="Morin E."/>
            <person name="Martinez A.T."/>
            <person name="Baldrian P."/>
            <person name="Stursova M."/>
            <person name="Martinez M.J."/>
            <person name="Novotny C."/>
            <person name="Magnuson J.K."/>
            <person name="Spatafora J.W."/>
            <person name="Maurice S."/>
            <person name="Pangilinan J."/>
            <person name="Andreopoulos W."/>
            <person name="LaButti K."/>
            <person name="Hundley H."/>
            <person name="Na H."/>
            <person name="Kuo A."/>
            <person name="Barry K."/>
            <person name="Lipzen A."/>
            <person name="Henrissat B."/>
            <person name="Riley R."/>
            <person name="Ahrendt S."/>
            <person name="Nagy L.G."/>
            <person name="Grigoriev I.V."/>
            <person name="Martin F."/>
            <person name="Rosso M.N."/>
        </authorList>
    </citation>
    <scope>NUCLEOTIDE SEQUENCE</scope>
    <source>
        <strain evidence="1">CBS 384.51</strain>
    </source>
</reference>